<dbReference type="InterPro" id="IPR013517">
    <property type="entry name" value="FG-GAP"/>
</dbReference>
<accession>A0AAE4AM83</accession>
<evidence type="ECO:0000256" key="1">
    <source>
        <dbReference type="ARBA" id="ARBA00022729"/>
    </source>
</evidence>
<reference evidence="3" key="1">
    <citation type="submission" date="2023-07" db="EMBL/GenBank/DDBJ databases">
        <title>Genomic Encyclopedia of Type Strains, Phase IV (KMG-IV): sequencing the most valuable type-strain genomes for metagenomic binning, comparative biology and taxonomic classification.</title>
        <authorList>
            <person name="Goeker M."/>
        </authorList>
    </citation>
    <scope>NUCLEOTIDE SEQUENCE</scope>
    <source>
        <strain evidence="3">DSM 24202</strain>
    </source>
</reference>
<dbReference type="SUPFAM" id="SSF69318">
    <property type="entry name" value="Integrin alpha N-terminal domain"/>
    <property type="match status" value="3"/>
</dbReference>
<evidence type="ECO:0008006" key="5">
    <source>
        <dbReference type="Google" id="ProtNLM"/>
    </source>
</evidence>
<dbReference type="PANTHER" id="PTHR44103">
    <property type="entry name" value="PROPROTEIN CONVERTASE P"/>
    <property type="match status" value="1"/>
</dbReference>
<dbReference type="Proteomes" id="UP001238163">
    <property type="component" value="Unassembled WGS sequence"/>
</dbReference>
<name>A0AAE4AM83_9BACT</name>
<evidence type="ECO:0000313" key="4">
    <source>
        <dbReference type="Proteomes" id="UP001238163"/>
    </source>
</evidence>
<organism evidence="3 4">
    <name type="scientific">Oligosphaera ethanolica</name>
    <dbReference type="NCBI Taxonomy" id="760260"/>
    <lineage>
        <taxon>Bacteria</taxon>
        <taxon>Pseudomonadati</taxon>
        <taxon>Lentisphaerota</taxon>
        <taxon>Oligosphaeria</taxon>
        <taxon>Oligosphaerales</taxon>
        <taxon>Oligosphaeraceae</taxon>
        <taxon>Oligosphaera</taxon>
    </lineage>
</organism>
<comment type="caution">
    <text evidence="3">The sequence shown here is derived from an EMBL/GenBank/DDBJ whole genome shotgun (WGS) entry which is preliminary data.</text>
</comment>
<dbReference type="AlphaFoldDB" id="A0AAE4AM83"/>
<protein>
    <recommendedName>
        <fullName evidence="5">FG-GAP repeat protein</fullName>
    </recommendedName>
</protein>
<dbReference type="RefSeq" id="WP_307260401.1">
    <property type="nucleotide sequence ID" value="NZ_JAUSVL010000001.1"/>
</dbReference>
<sequence length="1045" mass="115202">MTRRRLCFIVVLIAAGAIHAQLGPNSVQPYEQQLAQPTPLARALNRRYARHLPSLRQEIAAQPRLTPPRLTWLDEQLAPLAKTELVDSGSAAGASGTAGCCIVIRCAGDDIQPGQIAQYTIDFIVLEELAGKSLDRMGITIAALHDDDSGNNAAANAPAALVCQVTPLTPDRVRVAWPIAGAARRFRIDIAPASDHGGALPLQRLLGMGDQLMLNARETTGLPGNIWSAKFAPIFGDGKPALIAGRWTDFAHIFQNLGAPGPFKTAEAHHFLARDSMDEAIGTDEHHGLAFSVVDPADVDGDGKIDLFLCRYYNTAPLFARNISQRPGQLDFADPCTVAELPRGWRYAYGDLDGDGLADAVAIQLKQAVPSIIFRKGLGLDAKGVLHFGPAKPIKLVIPDSLETARGSSVCTPSLSLDDLNGDGLLDLSVLVPVFLYVSFNEGTAKEFAFNKAEVVKTDAGAPIECRRYYPFFAWHDINQDGTHDLFLRSVRGARLAKGSVLSVAATETPLRCLERQAPLNYAGLANFAITDLHNDGQLIFCQIAAAMKLARFSYQDGLFTRLEPIALEAPDAQRYGCPDSTEYGALYAQIRCFDADGDGRLDVLCNTEHNWRLGYFSLYRQLENGQFAPEEQLAPKPCTDYADIVKTKRGKGLRITPRSSLDYLSWECRDQLTPAGGAIRLTFTPNDSAIPPTGRVFFSSVFWDSKQLDASALHNLYYQTKTLADLMAALPGFTLAQLPDGRLCCQLGSESMTTRLPVVLQRDAFYRIELTWDRQGSALTVNNQLLCRSQHCPPPFAERLHLGSYTWMAVQHFREYPDRRKAHPTDFSCPAEGVFTEFICEDPLGKTTYALDLKRDLQSLPPRSAIAYRCTPGVTTYNGQPALIAHFDDNRRTEMPGAKARLHVVPFTQTPGQAPKFTEPIPLRLQNGNPFYAHTRTEVVPVDWNDDGATDIILATENYRNNYNIGVELFLNDGQWHFTRTPDPDLARLNDLMTAHHDIKLAFAPLTNAAEPDIVTWTDPGIRAYSRAFLRQLPIAIRVEQIRK</sequence>
<dbReference type="PANTHER" id="PTHR44103:SF1">
    <property type="entry name" value="PROPROTEIN CONVERTASE P"/>
    <property type="match status" value="1"/>
</dbReference>
<proteinExistence type="predicted"/>
<dbReference type="Pfam" id="PF13517">
    <property type="entry name" value="FG-GAP_3"/>
    <property type="match status" value="1"/>
</dbReference>
<evidence type="ECO:0000313" key="3">
    <source>
        <dbReference type="EMBL" id="MDQ0289059.1"/>
    </source>
</evidence>
<gene>
    <name evidence="3" type="ORF">J3R75_001166</name>
</gene>
<dbReference type="InterPro" id="IPR028994">
    <property type="entry name" value="Integrin_alpha_N"/>
</dbReference>
<feature type="signal peptide" evidence="2">
    <location>
        <begin position="1"/>
        <end position="20"/>
    </location>
</feature>
<feature type="chain" id="PRO_5042296905" description="FG-GAP repeat protein" evidence="2">
    <location>
        <begin position="21"/>
        <end position="1045"/>
    </location>
</feature>
<evidence type="ECO:0000256" key="2">
    <source>
        <dbReference type="SAM" id="SignalP"/>
    </source>
</evidence>
<keyword evidence="1 2" id="KW-0732">Signal</keyword>
<keyword evidence="4" id="KW-1185">Reference proteome</keyword>
<dbReference type="EMBL" id="JAUSVL010000001">
    <property type="protein sequence ID" value="MDQ0289059.1"/>
    <property type="molecule type" value="Genomic_DNA"/>
</dbReference>